<comment type="caution">
    <text evidence="1">The sequence shown here is derived from an EMBL/GenBank/DDBJ whole genome shotgun (WGS) entry which is preliminary data.</text>
</comment>
<dbReference type="RefSeq" id="WP_147704883.1">
    <property type="nucleotide sequence ID" value="NZ_VDUY01000005.1"/>
</dbReference>
<proteinExistence type="predicted"/>
<sequence>MKPGAAAPVDIARRGALRRGVALAPTALLLAGCLRRDPAIGVELVYESTTPAAVTDLWFDVIRILGGRLTALHIGPDGWKREARQLPPAPDPVPAVVRARWRYEAIDPVDEAALQGLPDDRLPWREAQDSAALREAMSPDALTLLRREPDRHRLRLAMVFDRERLLLRWQVRRWR</sequence>
<accession>A0A5C8NTZ7</accession>
<evidence type="ECO:0000313" key="1">
    <source>
        <dbReference type="EMBL" id="TXL64634.1"/>
    </source>
</evidence>
<reference evidence="1 2" key="1">
    <citation type="submission" date="2019-06" db="EMBL/GenBank/DDBJ databases">
        <title>Quisquiliibacterium sp. nov., isolated from a maize field.</title>
        <authorList>
            <person name="Lin S.-Y."/>
            <person name="Tsai C.-F."/>
            <person name="Young C.-C."/>
        </authorList>
    </citation>
    <scope>NUCLEOTIDE SEQUENCE [LARGE SCALE GENOMIC DNA]</scope>
    <source>
        <strain evidence="1 2">CC-CFT501</strain>
    </source>
</reference>
<name>A0A5C8NTZ7_9BURK</name>
<dbReference type="EMBL" id="VDUY01000005">
    <property type="protein sequence ID" value="TXL64634.1"/>
    <property type="molecule type" value="Genomic_DNA"/>
</dbReference>
<keyword evidence="2" id="KW-1185">Reference proteome</keyword>
<dbReference type="Proteomes" id="UP000321548">
    <property type="component" value="Unassembled WGS sequence"/>
</dbReference>
<evidence type="ECO:0000313" key="2">
    <source>
        <dbReference type="Proteomes" id="UP000321548"/>
    </source>
</evidence>
<gene>
    <name evidence="1" type="ORF">FHP08_12855</name>
</gene>
<protein>
    <submittedName>
        <fullName evidence="1">Uncharacterized protein</fullName>
    </submittedName>
</protein>
<organism evidence="1 2">
    <name type="scientific">Zeimonas arvi</name>
    <dbReference type="NCBI Taxonomy" id="2498847"/>
    <lineage>
        <taxon>Bacteria</taxon>
        <taxon>Pseudomonadati</taxon>
        <taxon>Pseudomonadota</taxon>
        <taxon>Betaproteobacteria</taxon>
        <taxon>Burkholderiales</taxon>
        <taxon>Burkholderiaceae</taxon>
        <taxon>Zeimonas</taxon>
    </lineage>
</organism>
<dbReference type="AlphaFoldDB" id="A0A5C8NTZ7"/>
<dbReference type="PROSITE" id="PS51257">
    <property type="entry name" value="PROKAR_LIPOPROTEIN"/>
    <property type="match status" value="1"/>
</dbReference>